<dbReference type="RefSeq" id="WP_189433833.1">
    <property type="nucleotide sequence ID" value="NZ_BNAO01000009.1"/>
</dbReference>
<evidence type="ECO:0000256" key="1">
    <source>
        <dbReference type="RuleBase" id="RU363076"/>
    </source>
</evidence>
<keyword evidence="1" id="KW-1003">Cell membrane</keyword>
<organism evidence="2 3">
    <name type="scientific">Alishewanella longhuensis</name>
    <dbReference type="NCBI Taxonomy" id="1091037"/>
    <lineage>
        <taxon>Bacteria</taxon>
        <taxon>Pseudomonadati</taxon>
        <taxon>Pseudomonadota</taxon>
        <taxon>Gammaproteobacteria</taxon>
        <taxon>Alteromonadales</taxon>
        <taxon>Alteromonadaceae</taxon>
        <taxon>Alishewanella</taxon>
    </lineage>
</organism>
<evidence type="ECO:0000313" key="2">
    <source>
        <dbReference type="EMBL" id="GHG75507.1"/>
    </source>
</evidence>
<name>A0ABQ3L1J8_9ALTE</name>
<dbReference type="InterPro" id="IPR002994">
    <property type="entry name" value="Surf1/Shy1"/>
</dbReference>
<keyword evidence="3" id="KW-1185">Reference proteome</keyword>
<comment type="subcellular location">
    <subcellularLocation>
        <location evidence="1">Cell membrane</location>
        <topology evidence="1">Multi-pass membrane protein</topology>
    </subcellularLocation>
</comment>
<keyword evidence="1" id="KW-0472">Membrane</keyword>
<protein>
    <recommendedName>
        <fullName evidence="1">SURF1-like protein</fullName>
    </recommendedName>
</protein>
<gene>
    <name evidence="2" type="ORF">GCM10010919_29770</name>
</gene>
<comment type="caution">
    <text evidence="2">The sequence shown here is derived from an EMBL/GenBank/DDBJ whole genome shotgun (WGS) entry which is preliminary data.</text>
</comment>
<dbReference type="CDD" id="cd06662">
    <property type="entry name" value="SURF1"/>
    <property type="match status" value="1"/>
</dbReference>
<feature type="transmembrane region" description="Helical" evidence="1">
    <location>
        <begin position="15"/>
        <end position="32"/>
    </location>
</feature>
<dbReference type="EMBL" id="BNAO01000009">
    <property type="protein sequence ID" value="GHG75507.1"/>
    <property type="molecule type" value="Genomic_DNA"/>
</dbReference>
<evidence type="ECO:0000313" key="3">
    <source>
        <dbReference type="Proteomes" id="UP000659697"/>
    </source>
</evidence>
<keyword evidence="1" id="KW-0812">Transmembrane</keyword>
<comment type="similarity">
    <text evidence="1">Belongs to the SURF1 family.</text>
</comment>
<feature type="transmembrane region" description="Helical" evidence="1">
    <location>
        <begin position="215"/>
        <end position="234"/>
    </location>
</feature>
<dbReference type="Proteomes" id="UP000659697">
    <property type="component" value="Unassembled WGS sequence"/>
</dbReference>
<reference evidence="3" key="1">
    <citation type="journal article" date="2019" name="Int. J. Syst. Evol. Microbiol.">
        <title>The Global Catalogue of Microorganisms (GCM) 10K type strain sequencing project: providing services to taxonomists for standard genome sequencing and annotation.</title>
        <authorList>
            <consortium name="The Broad Institute Genomics Platform"/>
            <consortium name="The Broad Institute Genome Sequencing Center for Infectious Disease"/>
            <person name="Wu L."/>
            <person name="Ma J."/>
        </authorList>
    </citation>
    <scope>NUCLEOTIDE SEQUENCE [LARGE SCALE GENOMIC DNA]</scope>
    <source>
        <strain evidence="3">CGMCC 1.7003</strain>
    </source>
</reference>
<dbReference type="PROSITE" id="PS50895">
    <property type="entry name" value="SURF1"/>
    <property type="match status" value="1"/>
</dbReference>
<sequence length="246" mass="27530">MQFTLFGHKFFVNRLWLMITLAAFAILIKLSYWQWQRAAEKTVQLQQLAVQQQQGPVLGASLLAQAVTEVDGLVVRDQAYWLPPYVWLLDNQIVEGRVGYDVIIPVQFADASSLVLVNLGWLAAPGSRQQLPQPEIPEVLQLDALARTKLGGVLLGQNLEGNSYPMRMQQVDFATLQQQLPLSLYPALLYQQQPSAFIPHYQPVVLPPEKHRGYALQWFGLAIAVLGVAIAASIQPKIRVTGEKHE</sequence>
<keyword evidence="1" id="KW-1133">Transmembrane helix</keyword>
<proteinExistence type="inferred from homology"/>
<accession>A0ABQ3L1J8</accession>
<dbReference type="Pfam" id="PF02104">
    <property type="entry name" value="SURF1"/>
    <property type="match status" value="1"/>
</dbReference>